<gene>
    <name evidence="1" type="ORF">NEE01_19680</name>
</gene>
<sequence>MSALFPKLRMARCEHHYVFCLPREGAPALIAAILHERMDLITRLGNRLAE</sequence>
<reference evidence="1" key="1">
    <citation type="submission" date="2022-06" db="EMBL/GenBank/DDBJ databases">
        <title>Sphingomonas sp. nov. isolated from rhizosphere soil of tomato.</title>
        <authorList>
            <person name="Dong H."/>
            <person name="Gao R."/>
        </authorList>
    </citation>
    <scope>NUCLEOTIDE SEQUENCE</scope>
    <source>
        <strain evidence="1">MMSM24</strain>
    </source>
</reference>
<dbReference type="EMBL" id="JANFAV010000018">
    <property type="protein sequence ID" value="MCW6537006.1"/>
    <property type="molecule type" value="Genomic_DNA"/>
</dbReference>
<comment type="caution">
    <text evidence="1">The sequence shown here is derived from an EMBL/GenBank/DDBJ whole genome shotgun (WGS) entry which is preliminary data.</text>
</comment>
<evidence type="ECO:0000313" key="1">
    <source>
        <dbReference type="EMBL" id="MCW6537006.1"/>
    </source>
</evidence>
<dbReference type="RefSeq" id="WP_265270824.1">
    <property type="nucleotide sequence ID" value="NZ_JANFAV010000018.1"/>
</dbReference>
<organism evidence="1 2">
    <name type="scientific">Sphingomonas lycopersici</name>
    <dbReference type="NCBI Taxonomy" id="2951807"/>
    <lineage>
        <taxon>Bacteria</taxon>
        <taxon>Pseudomonadati</taxon>
        <taxon>Pseudomonadota</taxon>
        <taxon>Alphaproteobacteria</taxon>
        <taxon>Sphingomonadales</taxon>
        <taxon>Sphingomonadaceae</taxon>
        <taxon>Sphingomonas</taxon>
    </lineage>
</organism>
<protein>
    <submittedName>
        <fullName evidence="1">Type II toxin-antitoxin system RelE/ParE family toxin</fullName>
    </submittedName>
</protein>
<evidence type="ECO:0000313" key="2">
    <source>
        <dbReference type="Proteomes" id="UP001165565"/>
    </source>
</evidence>
<name>A0AA42CVU7_9SPHN</name>
<keyword evidence="2" id="KW-1185">Reference proteome</keyword>
<proteinExistence type="predicted"/>
<dbReference type="Proteomes" id="UP001165565">
    <property type="component" value="Unassembled WGS sequence"/>
</dbReference>
<dbReference type="AlphaFoldDB" id="A0AA42CVU7"/>
<accession>A0AA42CVU7</accession>